<keyword evidence="4 10" id="KW-0808">Transferase</keyword>
<reference evidence="14 15" key="1">
    <citation type="submission" date="2016-06" db="EMBL/GenBank/DDBJ databases">
        <title>Insight into the functional genes involving in sulfur oxidation in Pearl River water.</title>
        <authorList>
            <person name="Luo J."/>
            <person name="Tan X."/>
            <person name="Lin W."/>
        </authorList>
    </citation>
    <scope>NUCLEOTIDE SEQUENCE [LARGE SCALE GENOMIC DNA]</scope>
    <source>
        <strain evidence="14 15">LS2</strain>
    </source>
</reference>
<dbReference type="OrthoDB" id="9776390at2"/>
<comment type="function">
    <text evidence="2 10 12">Catalyzes the transfer of a dimethylallyl group onto the adenine at position 37 in tRNAs that read codons beginning with uridine, leading to the formation of N6-(dimethylallyl)adenosine (i(6)A).</text>
</comment>
<dbReference type="Pfam" id="PF01715">
    <property type="entry name" value="IPPT"/>
    <property type="match status" value="1"/>
</dbReference>
<evidence type="ECO:0000256" key="6">
    <source>
        <dbReference type="ARBA" id="ARBA00022741"/>
    </source>
</evidence>
<organism evidence="14 15">
    <name type="scientific">Halothiobacillus diazotrophicus</name>
    <dbReference type="NCBI Taxonomy" id="1860122"/>
    <lineage>
        <taxon>Bacteria</taxon>
        <taxon>Pseudomonadati</taxon>
        <taxon>Pseudomonadota</taxon>
        <taxon>Gammaproteobacteria</taxon>
        <taxon>Chromatiales</taxon>
        <taxon>Halothiobacillaceae</taxon>
        <taxon>Halothiobacillus</taxon>
    </lineage>
</organism>
<dbReference type="PANTHER" id="PTHR11088:SF60">
    <property type="entry name" value="TRNA DIMETHYLALLYLTRANSFERASE"/>
    <property type="match status" value="1"/>
</dbReference>
<dbReference type="InterPro" id="IPR018022">
    <property type="entry name" value="IPT"/>
</dbReference>
<feature type="region of interest" description="Interaction with substrate tRNA" evidence="10">
    <location>
        <begin position="45"/>
        <end position="48"/>
    </location>
</feature>
<keyword evidence="15" id="KW-1185">Reference proteome</keyword>
<keyword evidence="7 10" id="KW-0067">ATP-binding</keyword>
<comment type="caution">
    <text evidence="10">Lacks conserved residue(s) required for the propagation of feature annotation.</text>
</comment>
<dbReference type="STRING" id="1860122.A9404_11000"/>
<dbReference type="KEGG" id="haz:A9404_11000"/>
<feature type="binding site" evidence="10">
    <location>
        <begin position="22"/>
        <end position="27"/>
    </location>
    <ligand>
        <name>substrate</name>
    </ligand>
</feature>
<evidence type="ECO:0000256" key="5">
    <source>
        <dbReference type="ARBA" id="ARBA00022694"/>
    </source>
</evidence>
<comment type="catalytic activity">
    <reaction evidence="9 10 11">
        <text>adenosine(37) in tRNA + dimethylallyl diphosphate = N(6)-dimethylallyladenosine(37) in tRNA + diphosphate</text>
        <dbReference type="Rhea" id="RHEA:26482"/>
        <dbReference type="Rhea" id="RHEA-COMP:10162"/>
        <dbReference type="Rhea" id="RHEA-COMP:10375"/>
        <dbReference type="ChEBI" id="CHEBI:33019"/>
        <dbReference type="ChEBI" id="CHEBI:57623"/>
        <dbReference type="ChEBI" id="CHEBI:74411"/>
        <dbReference type="ChEBI" id="CHEBI:74415"/>
        <dbReference type="EC" id="2.5.1.75"/>
    </reaction>
</comment>
<evidence type="ECO:0000256" key="10">
    <source>
        <dbReference type="HAMAP-Rule" id="MF_00185"/>
    </source>
</evidence>
<keyword evidence="5 10" id="KW-0819">tRNA processing</keyword>
<evidence type="ECO:0000313" key="14">
    <source>
        <dbReference type="EMBL" id="ANJ68438.1"/>
    </source>
</evidence>
<dbReference type="EMBL" id="CP016027">
    <property type="protein sequence ID" value="ANJ68438.1"/>
    <property type="molecule type" value="Genomic_DNA"/>
</dbReference>
<dbReference type="EC" id="2.5.1.75" evidence="10"/>
<evidence type="ECO:0000256" key="9">
    <source>
        <dbReference type="ARBA" id="ARBA00049563"/>
    </source>
</evidence>
<keyword evidence="8 10" id="KW-0460">Magnesium</keyword>
<dbReference type="Gene3D" id="1.10.20.140">
    <property type="match status" value="1"/>
</dbReference>
<dbReference type="GO" id="GO:0006400">
    <property type="term" value="P:tRNA modification"/>
    <property type="evidence" value="ECO:0007669"/>
    <property type="project" value="TreeGrafter"/>
</dbReference>
<dbReference type="NCBIfam" id="TIGR00174">
    <property type="entry name" value="miaA"/>
    <property type="match status" value="1"/>
</dbReference>
<dbReference type="HAMAP" id="MF_00185">
    <property type="entry name" value="IPP_trans"/>
    <property type="match status" value="1"/>
</dbReference>
<dbReference type="PANTHER" id="PTHR11088">
    <property type="entry name" value="TRNA DIMETHYLALLYLTRANSFERASE"/>
    <property type="match status" value="1"/>
</dbReference>
<feature type="site" description="Interaction with substrate tRNA" evidence="10">
    <location>
        <position position="133"/>
    </location>
</feature>
<dbReference type="InterPro" id="IPR039657">
    <property type="entry name" value="Dimethylallyltransferase"/>
</dbReference>
<evidence type="ECO:0000256" key="8">
    <source>
        <dbReference type="ARBA" id="ARBA00022842"/>
    </source>
</evidence>
<feature type="site" description="Interaction with substrate tRNA" evidence="10">
    <location>
        <position position="111"/>
    </location>
</feature>
<keyword evidence="6 10" id="KW-0547">Nucleotide-binding</keyword>
<dbReference type="AlphaFoldDB" id="A0A191ZKR5"/>
<evidence type="ECO:0000256" key="3">
    <source>
        <dbReference type="ARBA" id="ARBA00005842"/>
    </source>
</evidence>
<sequence length="326" mass="35877">MSENGVTQCAEKSPVIALLGPTASGKTSTALELAAHLPVSLISVDSVMIYRGMDIGSAKPAPAVLAEFPHELVDICDPSESYSVSNFCHDALAAIDRADAAGRVPLLVGGTMMYFQALLDGLSTLPSTDPDIRAAVQAEAERLGWSALHAQLQQVDPEVAARVHPNDPQRIGRALEVFHATGKPLSRWQRENPPRSPLGDRIVHRFGLWPASRAHAREAMAERFDMMLADGLLDEVRRLKDRGDLDPGMPSIRAVGYRQVWDYLDGVTDFDRMRFLAITATRQLAKRQITWMRGQSTTRFYPTEQRDELLAQMQRIVAQAELASPG</sequence>
<gene>
    <name evidence="10" type="primary">miaA</name>
    <name evidence="14" type="ORF">A9404_11000</name>
</gene>
<evidence type="ECO:0000256" key="2">
    <source>
        <dbReference type="ARBA" id="ARBA00003213"/>
    </source>
</evidence>
<feature type="region of interest" description="Interaction with substrate tRNA" evidence="10">
    <location>
        <begin position="169"/>
        <end position="173"/>
    </location>
</feature>
<accession>A0A191ZKR5</accession>
<comment type="similarity">
    <text evidence="3 10 13">Belongs to the IPP transferase family.</text>
</comment>
<protein>
    <recommendedName>
        <fullName evidence="10">tRNA dimethylallyltransferase</fullName>
        <ecNumber evidence="10">2.5.1.75</ecNumber>
    </recommendedName>
    <alternativeName>
        <fullName evidence="10">Dimethylallyl diphosphate:tRNA dimethylallyltransferase</fullName>
        <shortName evidence="10">DMAPP:tRNA dimethylallyltransferase</shortName>
        <shortName evidence="10">DMATase</shortName>
    </alternativeName>
    <alternativeName>
        <fullName evidence="10">Isopentenyl-diphosphate:tRNA isopentenyltransferase</fullName>
        <shortName evidence="10">IPP transferase</shortName>
        <shortName evidence="10">IPPT</shortName>
        <shortName evidence="10">IPTase</shortName>
    </alternativeName>
</protein>
<evidence type="ECO:0000256" key="11">
    <source>
        <dbReference type="RuleBase" id="RU003783"/>
    </source>
</evidence>
<dbReference type="Proteomes" id="UP000078596">
    <property type="component" value="Chromosome"/>
</dbReference>
<comment type="cofactor">
    <cofactor evidence="1 10">
        <name>Mg(2+)</name>
        <dbReference type="ChEBI" id="CHEBI:18420"/>
    </cofactor>
</comment>
<evidence type="ECO:0000256" key="4">
    <source>
        <dbReference type="ARBA" id="ARBA00022679"/>
    </source>
</evidence>
<dbReference type="GO" id="GO:0052381">
    <property type="term" value="F:tRNA dimethylallyltransferase activity"/>
    <property type="evidence" value="ECO:0007669"/>
    <property type="project" value="UniProtKB-UniRule"/>
</dbReference>
<name>A0A191ZKR5_9GAMM</name>
<evidence type="ECO:0000256" key="12">
    <source>
        <dbReference type="RuleBase" id="RU003784"/>
    </source>
</evidence>
<evidence type="ECO:0000256" key="13">
    <source>
        <dbReference type="RuleBase" id="RU003785"/>
    </source>
</evidence>
<dbReference type="SUPFAM" id="SSF52540">
    <property type="entry name" value="P-loop containing nucleoside triphosphate hydrolases"/>
    <property type="match status" value="2"/>
</dbReference>
<dbReference type="GO" id="GO:0005524">
    <property type="term" value="F:ATP binding"/>
    <property type="evidence" value="ECO:0007669"/>
    <property type="project" value="UniProtKB-UniRule"/>
</dbReference>
<comment type="subunit">
    <text evidence="10">Monomer.</text>
</comment>
<dbReference type="Gene3D" id="3.40.50.300">
    <property type="entry name" value="P-loop containing nucleotide triphosphate hydrolases"/>
    <property type="match status" value="1"/>
</dbReference>
<evidence type="ECO:0000256" key="7">
    <source>
        <dbReference type="ARBA" id="ARBA00022840"/>
    </source>
</evidence>
<dbReference type="FunFam" id="1.10.20.140:FF:000001">
    <property type="entry name" value="tRNA dimethylallyltransferase"/>
    <property type="match status" value="1"/>
</dbReference>
<proteinExistence type="inferred from homology"/>
<dbReference type="InterPro" id="IPR027417">
    <property type="entry name" value="P-loop_NTPase"/>
</dbReference>
<feature type="binding site" evidence="10">
    <location>
        <begin position="20"/>
        <end position="27"/>
    </location>
    <ligand>
        <name>ATP</name>
        <dbReference type="ChEBI" id="CHEBI:30616"/>
    </ligand>
</feature>
<evidence type="ECO:0000256" key="1">
    <source>
        <dbReference type="ARBA" id="ARBA00001946"/>
    </source>
</evidence>
<evidence type="ECO:0000313" key="15">
    <source>
        <dbReference type="Proteomes" id="UP000078596"/>
    </source>
</evidence>